<sequence>MGDIKVKVDLSGVRRKLSPTNFKRGQFAMANQAMADMNAFVPKREGDLRNSAHIDSGGQFVVWETPYAKRQFYGIGIHNYTTPGTGPRWDLKAKGMYLNSWVDAFKKGAKL</sequence>
<dbReference type="Pfam" id="PF11114">
    <property type="entry name" value="Minor_capsid_2"/>
    <property type="match status" value="1"/>
</dbReference>
<evidence type="ECO:0008006" key="3">
    <source>
        <dbReference type="Google" id="ProtNLM"/>
    </source>
</evidence>
<keyword evidence="2" id="KW-1185">Reference proteome</keyword>
<gene>
    <name evidence="1" type="ORF">LTWDN19_18880</name>
</gene>
<organism evidence="1 2">
    <name type="scientific">Latilactobacillus curvatus</name>
    <name type="common">Lactobacillus curvatus</name>
    <dbReference type="NCBI Taxonomy" id="28038"/>
    <lineage>
        <taxon>Bacteria</taxon>
        <taxon>Bacillati</taxon>
        <taxon>Bacillota</taxon>
        <taxon>Bacilli</taxon>
        <taxon>Lactobacillales</taxon>
        <taxon>Lactobacillaceae</taxon>
        <taxon>Latilactobacillus</taxon>
    </lineage>
</organism>
<protein>
    <recommendedName>
        <fullName evidence="3">Minor capsid protein</fullName>
    </recommendedName>
</protein>
<dbReference type="InterPro" id="IPR021080">
    <property type="entry name" value="Minor_capsid_protein"/>
</dbReference>
<dbReference type="Proteomes" id="UP000825100">
    <property type="component" value="Chromosome"/>
</dbReference>
<accession>A0ABM7QW28</accession>
<reference evidence="1 2" key="1">
    <citation type="submission" date="2021-05" db="EMBL/GenBank/DDBJ databases">
        <title>Complete Genome Sequence of Latilactobacillus sp. Strain WDN19, a High D-Aspartate-producing Lactic Acid Bacterium Isolated from a Japanese Pickle.</title>
        <authorList>
            <person name="Kajitani K."/>
            <person name="Takahashi S."/>
        </authorList>
    </citation>
    <scope>NUCLEOTIDE SEQUENCE [LARGE SCALE GENOMIC DNA]</scope>
    <source>
        <strain evidence="1 2">WDN19</strain>
    </source>
</reference>
<evidence type="ECO:0000313" key="1">
    <source>
        <dbReference type="EMBL" id="BCX31321.1"/>
    </source>
</evidence>
<evidence type="ECO:0000313" key="2">
    <source>
        <dbReference type="Proteomes" id="UP000825100"/>
    </source>
</evidence>
<proteinExistence type="predicted"/>
<dbReference type="EMBL" id="AP024685">
    <property type="protein sequence ID" value="BCX31321.1"/>
    <property type="molecule type" value="Genomic_DNA"/>
</dbReference>
<name>A0ABM7QW28_LATCU</name>